<protein>
    <submittedName>
        <fullName evidence="2">Uncharacterized protein</fullName>
    </submittedName>
</protein>
<dbReference type="OMA" id="RICHELQ"/>
<evidence type="ECO:0000256" key="1">
    <source>
        <dbReference type="SAM" id="MobiDB-lite"/>
    </source>
</evidence>
<proteinExistence type="predicted"/>
<feature type="compositionally biased region" description="Acidic residues" evidence="1">
    <location>
        <begin position="416"/>
        <end position="426"/>
    </location>
</feature>
<feature type="region of interest" description="Disordered" evidence="1">
    <location>
        <begin position="391"/>
        <end position="427"/>
    </location>
</feature>
<evidence type="ECO:0000313" key="3">
    <source>
        <dbReference type="Proteomes" id="UP000054270"/>
    </source>
</evidence>
<gene>
    <name evidence="2" type="ORF">HYPSUDRAFT_53569</name>
</gene>
<reference evidence="3" key="1">
    <citation type="submission" date="2014-04" db="EMBL/GenBank/DDBJ databases">
        <title>Evolutionary Origins and Diversification of the Mycorrhizal Mutualists.</title>
        <authorList>
            <consortium name="DOE Joint Genome Institute"/>
            <consortium name="Mycorrhizal Genomics Consortium"/>
            <person name="Kohler A."/>
            <person name="Kuo A."/>
            <person name="Nagy L.G."/>
            <person name="Floudas D."/>
            <person name="Copeland A."/>
            <person name="Barry K.W."/>
            <person name="Cichocki N."/>
            <person name="Veneault-Fourrey C."/>
            <person name="LaButti K."/>
            <person name="Lindquist E.A."/>
            <person name="Lipzen A."/>
            <person name="Lundell T."/>
            <person name="Morin E."/>
            <person name="Murat C."/>
            <person name="Riley R."/>
            <person name="Ohm R."/>
            <person name="Sun H."/>
            <person name="Tunlid A."/>
            <person name="Henrissat B."/>
            <person name="Grigoriev I.V."/>
            <person name="Hibbett D.S."/>
            <person name="Martin F."/>
        </authorList>
    </citation>
    <scope>NUCLEOTIDE SEQUENCE [LARGE SCALE GENOMIC DNA]</scope>
    <source>
        <strain evidence="3">FD-334 SS-4</strain>
    </source>
</reference>
<dbReference type="InterPro" id="IPR004242">
    <property type="entry name" value="Transposase_21"/>
</dbReference>
<dbReference type="OrthoDB" id="3239894at2759"/>
<evidence type="ECO:0000313" key="2">
    <source>
        <dbReference type="EMBL" id="KJA24792.1"/>
    </source>
</evidence>
<sequence>MLAVPGIETEIEKSRVKLRATTPGEYTNIFDGRVCHTLPCKDGSLFFDPSDEVCDSGELRIGLALGIDWFSYLRSQIAPSHTSCPMSFSVVNLPPHLRYRTSNLLLSGIMPGPKEADFDQVHHYMRVVVNELLRLWENGVVIKTPKYPNGRLVRVILVALATPKSFAAGGFPARTDAEHRAKQAAYAECTSKSAREKFVKVYATRYSELSRLPYFNMVHMIVIDPMHNLFLGLVKTHFYHIWVQNNVLRKTKELRRLHILIAEIEMPKKLGRLPAMIGEPAGGSLTADQWLIFATVVAPLVIPQIWEEFLPGNVTAHDAIARRVADCAHRKQAKTRARRAPTVVPPAPSEAPVGEGPAAATSSQVRPQRARRRTAKATEMAERVAELVEIDERIDSEGDGDGDGDDFVPDPHVEDDLGVGDSDFDEPIPRKRRRAEEFTTEEIEEDDATGVNLLPGDPGNFLKLCLAIQILGKRRVTEAELQQADLLLRAYCLELVELYGPSVIRPNHHFAIHTADSIRDYGPFQEFWTFLFERLNKVLKSYKSNNHGHGELETSFFREYHRTIQESRLLAAAATSDDINLRLVAGALRQASADDRGTVQMLAAQDHDTVQSLTQELDHHQDTAGVAFRLSPNFEIGDMDQTMYFEVLAYWTARLAVGTIHSYIALPPTPQSVMFSPRTIFYDNVIVDSNRYTASRRMKSLAESTVGILLGSELHAAEIMDIFALDQTEIGGLQRLARVRWLVPVLEAPGLWGELCPTVAAPAIYRGVSHKIIMQNLFRNHFIL</sequence>
<dbReference type="Proteomes" id="UP000054270">
    <property type="component" value="Unassembled WGS sequence"/>
</dbReference>
<keyword evidence="3" id="KW-1185">Reference proteome</keyword>
<organism evidence="2 3">
    <name type="scientific">Hypholoma sublateritium (strain FD-334 SS-4)</name>
    <dbReference type="NCBI Taxonomy" id="945553"/>
    <lineage>
        <taxon>Eukaryota</taxon>
        <taxon>Fungi</taxon>
        <taxon>Dikarya</taxon>
        <taxon>Basidiomycota</taxon>
        <taxon>Agaricomycotina</taxon>
        <taxon>Agaricomycetes</taxon>
        <taxon>Agaricomycetidae</taxon>
        <taxon>Agaricales</taxon>
        <taxon>Agaricineae</taxon>
        <taxon>Strophariaceae</taxon>
        <taxon>Hypholoma</taxon>
    </lineage>
</organism>
<name>A0A0D2LC40_HYPSF</name>
<feature type="region of interest" description="Disordered" evidence="1">
    <location>
        <begin position="331"/>
        <end position="378"/>
    </location>
</feature>
<dbReference type="Pfam" id="PF02992">
    <property type="entry name" value="Transposase_21"/>
    <property type="match status" value="1"/>
</dbReference>
<dbReference type="PANTHER" id="PTHR46579:SF2">
    <property type="entry name" value="C2H2-TYPE DOMAIN-CONTAINING PROTEIN"/>
    <property type="match status" value="1"/>
</dbReference>
<dbReference type="AlphaFoldDB" id="A0A0D2LC40"/>
<dbReference type="EMBL" id="KN817535">
    <property type="protein sequence ID" value="KJA24792.1"/>
    <property type="molecule type" value="Genomic_DNA"/>
</dbReference>
<accession>A0A0D2LC40</accession>
<feature type="compositionally biased region" description="Acidic residues" evidence="1">
    <location>
        <begin position="397"/>
        <end position="408"/>
    </location>
</feature>
<dbReference type="PANTHER" id="PTHR46579">
    <property type="entry name" value="F5/8 TYPE C DOMAIN-CONTAINING PROTEIN-RELATED"/>
    <property type="match status" value="1"/>
</dbReference>